<comment type="caution">
    <text evidence="2">The sequence shown here is derived from an EMBL/GenBank/DDBJ whole genome shotgun (WGS) entry which is preliminary data.</text>
</comment>
<dbReference type="EMBL" id="AUPL01005215">
    <property type="protein sequence ID" value="ESL07102.1"/>
    <property type="molecule type" value="Genomic_DNA"/>
</dbReference>
<evidence type="ECO:0000313" key="3">
    <source>
        <dbReference type="Proteomes" id="UP000031737"/>
    </source>
</evidence>
<proteinExistence type="predicted"/>
<feature type="region of interest" description="Disordered" evidence="1">
    <location>
        <begin position="1"/>
        <end position="56"/>
    </location>
</feature>
<protein>
    <submittedName>
        <fullName evidence="2">Uncharacterized protein</fullName>
    </submittedName>
</protein>
<dbReference type="CDD" id="cd22964">
    <property type="entry name" value="DD_CrRSP_unchar"/>
    <property type="match status" value="1"/>
</dbReference>
<dbReference type="Proteomes" id="UP000031737">
    <property type="component" value="Unassembled WGS sequence"/>
</dbReference>
<dbReference type="OrthoDB" id="251182at2759"/>
<sequence>MSPLSLSPLVVGDEAGEGKQTLANEKEPRQQAGSSGQTTGRVDRNSENSGGDCNNDSHVDFRNYLCTSGIPAIFDALSGALLREKPDKPVPFILSWLRAERERALAQAEAANTSNSHVGLVAWSEGSKDDSCTPVTCSLSDVYSPL</sequence>
<feature type="compositionally biased region" description="Polar residues" evidence="1">
    <location>
        <begin position="31"/>
        <end position="40"/>
    </location>
</feature>
<reference evidence="2 3" key="1">
    <citation type="submission" date="2013-07" db="EMBL/GenBank/DDBJ databases">
        <authorList>
            <person name="Stoco P.H."/>
            <person name="Wagner G."/>
            <person name="Gerber A."/>
            <person name="Zaha A."/>
            <person name="Thompson C."/>
            <person name="Bartholomeu D.C."/>
            <person name="Luckemeyer D.D."/>
            <person name="Bahia D."/>
            <person name="Loreto E."/>
            <person name="Prestes E.B."/>
            <person name="Lima F.M."/>
            <person name="Rodrigues-Luiz G."/>
            <person name="Vallejo G.A."/>
            <person name="Filho J.F."/>
            <person name="Monteiro K.M."/>
            <person name="Tyler K.M."/>
            <person name="de Almeida L.G."/>
            <person name="Ortiz M.F."/>
            <person name="Siervo M.A."/>
            <person name="de Moraes M.H."/>
            <person name="Cunha O.L."/>
            <person name="Mendonca-Neto R."/>
            <person name="Silva R."/>
            <person name="Teixeira S.M."/>
            <person name="Murta S.M."/>
            <person name="Sincero T.C."/>
            <person name="Mendes T.A."/>
            <person name="Urmenyi T.P."/>
            <person name="Silva V.G."/>
            <person name="da Rocha W.D."/>
            <person name="Andersson B."/>
            <person name="Romanha A.J."/>
            <person name="Steindel M."/>
            <person name="de Vasconcelos A.T."/>
            <person name="Grisard E.C."/>
        </authorList>
    </citation>
    <scope>NUCLEOTIDE SEQUENCE [LARGE SCALE GENOMIC DNA]</scope>
    <source>
        <strain evidence="2 3">SC58</strain>
    </source>
</reference>
<dbReference type="VEuPathDB" id="TriTrypDB:TRSC58_05215"/>
<dbReference type="AlphaFoldDB" id="A0A061J1H1"/>
<name>A0A061J1H1_TRYRA</name>
<evidence type="ECO:0000256" key="1">
    <source>
        <dbReference type="SAM" id="MobiDB-lite"/>
    </source>
</evidence>
<evidence type="ECO:0000313" key="2">
    <source>
        <dbReference type="EMBL" id="ESL07102.1"/>
    </source>
</evidence>
<accession>A0A061J1H1</accession>
<keyword evidence="3" id="KW-1185">Reference proteome</keyword>
<organism evidence="2 3">
    <name type="scientific">Trypanosoma rangeli SC58</name>
    <dbReference type="NCBI Taxonomy" id="429131"/>
    <lineage>
        <taxon>Eukaryota</taxon>
        <taxon>Discoba</taxon>
        <taxon>Euglenozoa</taxon>
        <taxon>Kinetoplastea</taxon>
        <taxon>Metakinetoplastina</taxon>
        <taxon>Trypanosomatida</taxon>
        <taxon>Trypanosomatidae</taxon>
        <taxon>Trypanosoma</taxon>
        <taxon>Herpetosoma</taxon>
    </lineage>
</organism>
<gene>
    <name evidence="2" type="ORF">TRSC58_05215</name>
</gene>